<gene>
    <name evidence="1" type="ORF">FRZ06_08675</name>
</gene>
<organism evidence="1 2">
    <name type="scientific">Anoxybacterium hadale</name>
    <dbReference type="NCBI Taxonomy" id="3408580"/>
    <lineage>
        <taxon>Bacteria</taxon>
        <taxon>Bacillati</taxon>
        <taxon>Bacillota</taxon>
        <taxon>Clostridia</taxon>
        <taxon>Peptostreptococcales</taxon>
        <taxon>Anaerovoracaceae</taxon>
        <taxon>Anoxybacterium</taxon>
    </lineage>
</organism>
<protein>
    <submittedName>
        <fullName evidence="1">Xanthine dehydrogenase</fullName>
    </submittedName>
</protein>
<reference evidence="1" key="1">
    <citation type="submission" date="2019-08" db="EMBL/GenBank/DDBJ databases">
        <title>Genome sequence of Clostridiales bacterium MT110.</title>
        <authorList>
            <person name="Cao J."/>
        </authorList>
    </citation>
    <scope>NUCLEOTIDE SEQUENCE</scope>
    <source>
        <strain evidence="1">MT110</strain>
    </source>
</reference>
<evidence type="ECO:0000313" key="2">
    <source>
        <dbReference type="Proteomes" id="UP000594014"/>
    </source>
</evidence>
<proteinExistence type="predicted"/>
<accession>A0ACD1AAW0</accession>
<evidence type="ECO:0000313" key="1">
    <source>
        <dbReference type="EMBL" id="QOX63421.1"/>
    </source>
</evidence>
<sequence>MFHFHSFSIRKDRTVHPMRKVYSDILTKIKQGQPAAIMTTLPKDGGKAEKKIFTNQEDVPASYKDILASGKPTVIREAGSDIFIEPVQPKDRLIILGGGHIAMPLVKFASEIGFSVTICDDRPAFANEGRFPQAERVICETFDDCFDKLEVSEFDYVVIITRGHRHDTLCLRKLLSLPETFYLGMIGSKRRVEGVKEMLIEEGFDQDRIQRIFTPIGLSIGAVTPEEISISILAQIIKEKRLGRPDHRPVQCSDLDPEVIKALAGQTSASCSVVTVMSSKGSVPRGPGAKMIVFPDRTIIGSIGGGCSESDVIWDAMNIIGTGRHLIKNIDLTGDVAESEGMVCGGIMEVLVEDYTQL</sequence>
<name>A0ACD1AAW0_9FIRM</name>
<dbReference type="EMBL" id="CP042469">
    <property type="protein sequence ID" value="QOX63421.1"/>
    <property type="molecule type" value="Genomic_DNA"/>
</dbReference>
<keyword evidence="2" id="KW-1185">Reference proteome</keyword>
<dbReference type="Proteomes" id="UP000594014">
    <property type="component" value="Chromosome"/>
</dbReference>